<evidence type="ECO:0000313" key="1">
    <source>
        <dbReference type="EMBL" id="ROK44355.1"/>
    </source>
</evidence>
<keyword evidence="2" id="KW-1185">Reference proteome</keyword>
<dbReference type="OrthoDB" id="8963682at2759"/>
<organism evidence="1 2">
    <name type="scientific">Anabarilius grahami</name>
    <name type="common">Kanglang fish</name>
    <name type="synonym">Barilius grahami</name>
    <dbReference type="NCBI Taxonomy" id="495550"/>
    <lineage>
        <taxon>Eukaryota</taxon>
        <taxon>Metazoa</taxon>
        <taxon>Chordata</taxon>
        <taxon>Craniata</taxon>
        <taxon>Vertebrata</taxon>
        <taxon>Euteleostomi</taxon>
        <taxon>Actinopterygii</taxon>
        <taxon>Neopterygii</taxon>
        <taxon>Teleostei</taxon>
        <taxon>Ostariophysi</taxon>
        <taxon>Cypriniformes</taxon>
        <taxon>Xenocyprididae</taxon>
        <taxon>Xenocypridinae</taxon>
        <taxon>Xenocypridinae incertae sedis</taxon>
        <taxon>Anabarilius</taxon>
    </lineage>
</organism>
<accession>A0A3N0Y002</accession>
<reference evidence="1 2" key="1">
    <citation type="submission" date="2018-10" db="EMBL/GenBank/DDBJ databases">
        <title>Genome assembly for a Yunnan-Guizhou Plateau 3E fish, Anabarilius grahami (Regan), and its evolutionary and genetic applications.</title>
        <authorList>
            <person name="Jiang W."/>
        </authorList>
    </citation>
    <scope>NUCLEOTIDE SEQUENCE [LARGE SCALE GENOMIC DNA]</scope>
    <source>
        <strain evidence="1">AG-KIZ</strain>
        <tissue evidence="1">Muscle</tissue>
    </source>
</reference>
<dbReference type="Proteomes" id="UP000281406">
    <property type="component" value="Unassembled WGS sequence"/>
</dbReference>
<evidence type="ECO:0000313" key="2">
    <source>
        <dbReference type="Proteomes" id="UP000281406"/>
    </source>
</evidence>
<name>A0A3N0Y002_ANAGA</name>
<proteinExistence type="predicted"/>
<gene>
    <name evidence="1" type="ORF">DPX16_5262</name>
</gene>
<comment type="caution">
    <text evidence="1">The sequence shown here is derived from an EMBL/GenBank/DDBJ whole genome shotgun (WGS) entry which is preliminary data.</text>
</comment>
<sequence length="194" mass="21185">MTDHVRAGELKGFEDKRWNWQIGGMEVELKFDSDSSLKSPFLKGLDEDTIRYIEPACFFSLAKSINLILFLNGSDFKIEEVQEKSYFPRPVPSETQAAWSIHQSPVSSTNPSSGSAHVFLPVPKSKPCWEMAAAVPEPPVKTEPPLLSAPTPVALGLLIKYEGMSWSPTPDPAPVLHEHVPVGGELMGGASDPS</sequence>
<dbReference type="EMBL" id="RJVU01056762">
    <property type="protein sequence ID" value="ROK44355.1"/>
    <property type="molecule type" value="Genomic_DNA"/>
</dbReference>
<protein>
    <submittedName>
        <fullName evidence="1">Uncharacterized protein</fullName>
    </submittedName>
</protein>
<dbReference type="AlphaFoldDB" id="A0A3N0Y002"/>